<evidence type="ECO:0000313" key="2">
    <source>
        <dbReference type="EMBL" id="MPN40552.1"/>
    </source>
</evidence>
<protein>
    <submittedName>
        <fullName evidence="2">Uncharacterized protein</fullName>
    </submittedName>
</protein>
<dbReference type="EMBL" id="VSSQ01097037">
    <property type="protein sequence ID" value="MPN40552.1"/>
    <property type="molecule type" value="Genomic_DNA"/>
</dbReference>
<dbReference type="AlphaFoldDB" id="A0A645HQ17"/>
<keyword evidence="1" id="KW-0812">Transmembrane</keyword>
<accession>A0A645HQ17</accession>
<keyword evidence="1" id="KW-1133">Transmembrane helix</keyword>
<organism evidence="2">
    <name type="scientific">bioreactor metagenome</name>
    <dbReference type="NCBI Taxonomy" id="1076179"/>
    <lineage>
        <taxon>unclassified sequences</taxon>
        <taxon>metagenomes</taxon>
        <taxon>ecological metagenomes</taxon>
    </lineage>
</organism>
<proteinExistence type="predicted"/>
<sequence length="195" mass="21126">MSQSSSLSLPVTSFWLSTKASLEMRRIASCSRLISSEKKTAVLPENFPAWSRILRAMEVLPMPGRAASKIKSDLFRPVIFVSSMERPVDSPGSPEEDSLISLSRSSTSGRTCRTGTMLWAPCPRRMEKIFCSAASNVAAASPPPSCTMAVISDAAWATARKSALFRTMAAYSITFAAVGVISISWARYARVVFSS</sequence>
<feature type="transmembrane region" description="Helical" evidence="1">
    <location>
        <begin position="168"/>
        <end position="188"/>
    </location>
</feature>
<reference evidence="2" key="1">
    <citation type="submission" date="2019-08" db="EMBL/GenBank/DDBJ databases">
        <authorList>
            <person name="Kucharzyk K."/>
            <person name="Murdoch R.W."/>
            <person name="Higgins S."/>
            <person name="Loffler F."/>
        </authorList>
    </citation>
    <scope>NUCLEOTIDE SEQUENCE</scope>
</reference>
<gene>
    <name evidence="2" type="ORF">SDC9_188090</name>
</gene>
<name>A0A645HQ17_9ZZZZ</name>
<keyword evidence="1" id="KW-0472">Membrane</keyword>
<evidence type="ECO:0000256" key="1">
    <source>
        <dbReference type="SAM" id="Phobius"/>
    </source>
</evidence>
<comment type="caution">
    <text evidence="2">The sequence shown here is derived from an EMBL/GenBank/DDBJ whole genome shotgun (WGS) entry which is preliminary data.</text>
</comment>